<dbReference type="AlphaFoldDB" id="A0A644T642"/>
<dbReference type="EMBL" id="VSSQ01000017">
    <property type="protein sequence ID" value="MPL62284.1"/>
    <property type="molecule type" value="Genomic_DNA"/>
</dbReference>
<accession>A0A644T642</accession>
<evidence type="ECO:0000313" key="1">
    <source>
        <dbReference type="EMBL" id="MPL62284.1"/>
    </source>
</evidence>
<reference evidence="1" key="1">
    <citation type="submission" date="2019-08" db="EMBL/GenBank/DDBJ databases">
        <authorList>
            <person name="Kucharzyk K."/>
            <person name="Murdoch R.W."/>
            <person name="Higgins S."/>
            <person name="Loffler F."/>
        </authorList>
    </citation>
    <scope>NUCLEOTIDE SEQUENCE</scope>
</reference>
<comment type="caution">
    <text evidence="1">The sequence shown here is derived from an EMBL/GenBank/DDBJ whole genome shotgun (WGS) entry which is preliminary data.</text>
</comment>
<organism evidence="1">
    <name type="scientific">bioreactor metagenome</name>
    <dbReference type="NCBI Taxonomy" id="1076179"/>
    <lineage>
        <taxon>unclassified sequences</taxon>
        <taxon>metagenomes</taxon>
        <taxon>ecological metagenomes</taxon>
    </lineage>
</organism>
<name>A0A644T642_9ZZZZ</name>
<sequence length="76" mass="8701">MTFTNENPNRIIENKNEKFFSLKDIPKDVIEKVNAKLEKLTKNENSKLETYGRYGNLVKMTSVASLYSKNFGPSIA</sequence>
<protein>
    <submittedName>
        <fullName evidence="1">Uncharacterized protein</fullName>
    </submittedName>
</protein>
<gene>
    <name evidence="1" type="ORF">SDC9_07895</name>
</gene>
<proteinExistence type="predicted"/>